<dbReference type="InterPro" id="IPR020058">
    <property type="entry name" value="Glu/Gln-tRNA-synth_Ib_cat-dom"/>
</dbReference>
<dbReference type="FunFam" id="1.10.1160.10:FF:000001">
    <property type="entry name" value="Glutamine--tRNA ligase"/>
    <property type="match status" value="1"/>
</dbReference>
<dbReference type="PANTHER" id="PTHR43097">
    <property type="entry name" value="GLUTAMINE-TRNA LIGASE"/>
    <property type="match status" value="1"/>
</dbReference>
<evidence type="ECO:0000259" key="14">
    <source>
        <dbReference type="PROSITE" id="PS51185"/>
    </source>
</evidence>
<feature type="domain" description="WHEP-TRS" evidence="14">
    <location>
        <begin position="984"/>
        <end position="1040"/>
    </location>
</feature>
<dbReference type="InterPro" id="IPR020059">
    <property type="entry name" value="Glu/Gln-tRNA-synth_Ib_codon-bd"/>
</dbReference>
<dbReference type="FunFam" id="3.40.50.620:FF:000070">
    <property type="entry name" value="Bifunctional glutamate/proline--tRNA ligase"/>
    <property type="match status" value="1"/>
</dbReference>
<feature type="domain" description="WHEP-TRS" evidence="14">
    <location>
        <begin position="844"/>
        <end position="900"/>
    </location>
</feature>
<dbReference type="InterPro" id="IPR009068">
    <property type="entry name" value="uS15_NS1_RNA-bd_sf"/>
</dbReference>
<dbReference type="InterPro" id="IPR001412">
    <property type="entry name" value="aa-tRNA-synth_I_CS"/>
</dbReference>
<dbReference type="Gene3D" id="2.40.240.10">
    <property type="entry name" value="Ribosomal Protein L25, Chain P"/>
    <property type="match status" value="1"/>
</dbReference>
<dbReference type="GO" id="GO:0005829">
    <property type="term" value="C:cytosol"/>
    <property type="evidence" value="ECO:0007669"/>
    <property type="project" value="TreeGrafter"/>
</dbReference>
<evidence type="ECO:0000256" key="1">
    <source>
        <dbReference type="ARBA" id="ARBA00004496"/>
    </source>
</evidence>
<dbReference type="NCBIfam" id="TIGR00463">
    <property type="entry name" value="gltX_arch"/>
    <property type="match status" value="1"/>
</dbReference>
<keyword evidence="8" id="KW-0694">RNA-binding</keyword>
<evidence type="ECO:0000256" key="3">
    <source>
        <dbReference type="ARBA" id="ARBA00012835"/>
    </source>
</evidence>
<dbReference type="InterPro" id="IPR020056">
    <property type="entry name" value="Rbsml_bL25/Gln-tRNA_synth_N"/>
</dbReference>
<dbReference type="PROSITE" id="PS00178">
    <property type="entry name" value="AA_TRNA_LIGASE_I"/>
    <property type="match status" value="1"/>
</dbReference>
<dbReference type="Pfam" id="PF00749">
    <property type="entry name" value="tRNA-synt_1c"/>
    <property type="match status" value="1"/>
</dbReference>
<name>A0A915PK29_9BILA</name>
<dbReference type="Proteomes" id="UP000887581">
    <property type="component" value="Unplaced"/>
</dbReference>
<dbReference type="PANTHER" id="PTHR43097:SF5">
    <property type="entry name" value="GLUTAMATE--TRNA LIGASE"/>
    <property type="match status" value="1"/>
</dbReference>
<evidence type="ECO:0000256" key="12">
    <source>
        <dbReference type="ARBA" id="ARBA00048351"/>
    </source>
</evidence>
<dbReference type="AlphaFoldDB" id="A0A915PK29"/>
<dbReference type="FunFam" id="3.90.800.10:FF:000001">
    <property type="entry name" value="Glutamine--tRNA ligase"/>
    <property type="match status" value="1"/>
</dbReference>
<dbReference type="Pfam" id="PF20974">
    <property type="entry name" value="tRNA-synt_1c_C2"/>
    <property type="match status" value="1"/>
</dbReference>
<comment type="similarity">
    <text evidence="2">Belongs to the class-I aminoacyl-tRNA synthetase family. Glutamate--tRNA ligase type 2 subfamily.</text>
</comment>
<dbReference type="InterPro" id="IPR000924">
    <property type="entry name" value="Glu/Gln-tRNA-synth"/>
</dbReference>
<dbReference type="CDD" id="cd00936">
    <property type="entry name" value="WEPRS_RNA"/>
    <property type="match status" value="1"/>
</dbReference>
<dbReference type="InterPro" id="IPR050132">
    <property type="entry name" value="Gln/Glu-tRNA_Ligase"/>
</dbReference>
<dbReference type="PRINTS" id="PR00987">
    <property type="entry name" value="TRNASYNTHGLU"/>
</dbReference>
<dbReference type="Gene3D" id="1.10.1160.10">
    <property type="entry name" value="Glutamyl-trna Synthetase, Domain 2"/>
    <property type="match status" value="1"/>
</dbReference>
<evidence type="ECO:0000256" key="9">
    <source>
        <dbReference type="ARBA" id="ARBA00022917"/>
    </source>
</evidence>
<proteinExistence type="inferred from homology"/>
<keyword evidence="15" id="KW-1185">Reference proteome</keyword>
<dbReference type="InterPro" id="IPR011035">
    <property type="entry name" value="Ribosomal_bL25/Gln-tRNA_synth"/>
</dbReference>
<dbReference type="HAMAP" id="MF_02076">
    <property type="entry name" value="Glu_tRNA_synth_type2"/>
    <property type="match status" value="1"/>
</dbReference>
<keyword evidence="4" id="KW-0963">Cytoplasm</keyword>
<keyword evidence="5" id="KW-0436">Ligase</keyword>
<dbReference type="InterPro" id="IPR014729">
    <property type="entry name" value="Rossmann-like_a/b/a_fold"/>
</dbReference>
<evidence type="ECO:0000313" key="15">
    <source>
        <dbReference type="Proteomes" id="UP000887581"/>
    </source>
</evidence>
<feature type="region of interest" description="Disordered" evidence="13">
    <location>
        <begin position="189"/>
        <end position="210"/>
    </location>
</feature>
<dbReference type="GO" id="GO:0017101">
    <property type="term" value="C:aminoacyl-tRNA synthetase multienzyme complex"/>
    <property type="evidence" value="ECO:0007669"/>
    <property type="project" value="UniProtKB-ARBA"/>
</dbReference>
<dbReference type="GO" id="GO:0004818">
    <property type="term" value="F:glutamate-tRNA ligase activity"/>
    <property type="evidence" value="ECO:0007669"/>
    <property type="project" value="UniProtKB-EC"/>
</dbReference>
<evidence type="ECO:0000256" key="11">
    <source>
        <dbReference type="ARBA" id="ARBA00030865"/>
    </source>
</evidence>
<dbReference type="InterPro" id="IPR004526">
    <property type="entry name" value="Glu-tRNA-synth_arc/euk"/>
</dbReference>
<dbReference type="Pfam" id="PF00458">
    <property type="entry name" value="WHEP-TRS"/>
    <property type="match status" value="4"/>
</dbReference>
<keyword evidence="6" id="KW-0547">Nucleotide-binding</keyword>
<dbReference type="Gene3D" id="1.10.287.10">
    <property type="entry name" value="S15/NS1, RNA-binding"/>
    <property type="match status" value="4"/>
</dbReference>
<protein>
    <recommendedName>
        <fullName evidence="3">glutamate--tRNA ligase</fullName>
        <ecNumber evidence="3">6.1.1.17</ecNumber>
    </recommendedName>
    <alternativeName>
        <fullName evidence="11">Glutamyl-tRNA synthetase</fullName>
    </alternativeName>
</protein>
<dbReference type="SUPFAM" id="SSF47616">
    <property type="entry name" value="GST C-terminal domain-like"/>
    <property type="match status" value="1"/>
</dbReference>
<feature type="domain" description="WHEP-TRS" evidence="14">
    <location>
        <begin position="777"/>
        <end position="833"/>
    </location>
</feature>
<comment type="subcellular location">
    <subcellularLocation>
        <location evidence="1">Cytoplasm</location>
    </subcellularLocation>
</comment>
<evidence type="ECO:0000256" key="8">
    <source>
        <dbReference type="ARBA" id="ARBA00022884"/>
    </source>
</evidence>
<evidence type="ECO:0000256" key="5">
    <source>
        <dbReference type="ARBA" id="ARBA00022598"/>
    </source>
</evidence>
<keyword evidence="10" id="KW-0030">Aminoacyl-tRNA synthetase</keyword>
<comment type="catalytic activity">
    <reaction evidence="12">
        <text>tRNA(Glu) + L-glutamate + ATP = L-glutamyl-tRNA(Glu) + AMP + diphosphate</text>
        <dbReference type="Rhea" id="RHEA:23540"/>
        <dbReference type="Rhea" id="RHEA-COMP:9663"/>
        <dbReference type="Rhea" id="RHEA-COMP:9680"/>
        <dbReference type="ChEBI" id="CHEBI:29985"/>
        <dbReference type="ChEBI" id="CHEBI:30616"/>
        <dbReference type="ChEBI" id="CHEBI:33019"/>
        <dbReference type="ChEBI" id="CHEBI:78442"/>
        <dbReference type="ChEBI" id="CHEBI:78520"/>
        <dbReference type="ChEBI" id="CHEBI:456215"/>
        <dbReference type="EC" id="6.1.1.17"/>
    </reaction>
</comment>
<dbReference type="SUPFAM" id="SSF52374">
    <property type="entry name" value="Nucleotidylyl transferase"/>
    <property type="match status" value="1"/>
</dbReference>
<dbReference type="SUPFAM" id="SSF50715">
    <property type="entry name" value="Ribosomal protein L25-like"/>
    <property type="match status" value="1"/>
</dbReference>
<evidence type="ECO:0000256" key="13">
    <source>
        <dbReference type="SAM" id="MobiDB-lite"/>
    </source>
</evidence>
<reference evidence="16" key="1">
    <citation type="submission" date="2022-11" db="UniProtKB">
        <authorList>
            <consortium name="WormBaseParasite"/>
        </authorList>
    </citation>
    <scope>IDENTIFICATION</scope>
</reference>
<dbReference type="Pfam" id="PF03950">
    <property type="entry name" value="tRNA-synt_1c_C"/>
    <property type="match status" value="1"/>
</dbReference>
<organism evidence="15 16">
    <name type="scientific">Setaria digitata</name>
    <dbReference type="NCBI Taxonomy" id="48799"/>
    <lineage>
        <taxon>Eukaryota</taxon>
        <taxon>Metazoa</taxon>
        <taxon>Ecdysozoa</taxon>
        <taxon>Nematoda</taxon>
        <taxon>Chromadorea</taxon>
        <taxon>Rhabditida</taxon>
        <taxon>Spirurina</taxon>
        <taxon>Spiruromorpha</taxon>
        <taxon>Filarioidea</taxon>
        <taxon>Setariidae</taxon>
        <taxon>Setaria</taxon>
    </lineage>
</organism>
<dbReference type="Gene3D" id="3.90.800.10">
    <property type="entry name" value="Glutamyl-tRNA Synthetase, Domain 3"/>
    <property type="match status" value="1"/>
</dbReference>
<evidence type="ECO:0000256" key="4">
    <source>
        <dbReference type="ARBA" id="ARBA00022490"/>
    </source>
</evidence>
<dbReference type="Gene3D" id="1.20.1050.130">
    <property type="match status" value="1"/>
</dbReference>
<dbReference type="PROSITE" id="PS51185">
    <property type="entry name" value="WHEP_TRS_2"/>
    <property type="match status" value="4"/>
</dbReference>
<feature type="domain" description="WHEP-TRS" evidence="14">
    <location>
        <begin position="914"/>
        <end position="970"/>
    </location>
</feature>
<dbReference type="GO" id="GO:0006424">
    <property type="term" value="P:glutamyl-tRNA aminoacylation"/>
    <property type="evidence" value="ECO:0007669"/>
    <property type="project" value="InterPro"/>
</dbReference>
<dbReference type="InterPro" id="IPR036282">
    <property type="entry name" value="Glutathione-S-Trfase_C_sf"/>
</dbReference>
<evidence type="ECO:0000256" key="6">
    <source>
        <dbReference type="ARBA" id="ARBA00022741"/>
    </source>
</evidence>
<sequence>MVADGRSRDSAERKTVPIRISCRNPAYGTILALSASGFSIEKSVVFTDEVFNEMLLDGMKYTNDASIARFIVRSSDKASDLFGRNIIERAEIDCWVCAVEEYLRHDILGDLLGLAEEKLKTSPYLCLNRQTLADLLFWTVVAADEKTQHREPFSTFFKGILHNPLFLHAHNAVGRFKIETSEELENKVESEAVKSAKRQNEQTKSAQTKKVKDQVKDEGRFIDLPGAEKGKVIVRFPPEASGYLHIGHAKAALLNQYYQQTFEGKLIMRFDDTNPAKENAHYEQVILEDLKMLEVKPDLWTHTSDHFELILEMCECLLQKGKAYVDDTDAELMRKEREERKESRCRNNTPMQNLELWEEMKKATEKGRKCCVRVKADMQSNNGAMRDPTIYRCRPETHIRTGNKYKVYPTYDFACPIVDSIEGVTHALRTTEYTDRDEQYYFICDLLGLRKPYIWSYARLNMTNTVMSKRKLTWLVDEHHVEGWDDPRLPTVRGVMRRGLTVEGLKQFIVAQGGSRAVVMMEWDKIWSFNKKVIDPVAPRYTALAYPENLVLITVTDNLVEESREVSLHPKNAEVGTKIVWYGKKLLVEEVDAREMKIGNSVTFINWGNMKICDILKDGDRITEIKAKLDLENKDYKKTLKVTWIADTELGSRVPVKAVEYSHIISKAVIGKDENWKSFVNCDSVKYLDFTGEPAMRELRKGDIIQLQRKGYYICDSAYSSKSEYSGIEMPIILILIPDGTSKITKLTETASKDSSAEGLKRGNCNMGGITSSSPVDVDNLYQQIRKQGDLVRSLKVADPKGMKTKEAITLLLDLKKTYRDLSGEDYKADMSPSLSKQVISGCSAGNLYREIEEQGNLVRSLKATIPKSGETKAAISKLLDLKKQYKEKTGSEYIPGPATLSREQEQLSVESQSMETLYKEIIEQASIVHMLEAANPESEEAKAAIVKLLELKKKHKEMTGTEYELKGTNDAVNEKLRSDIICCKQAFAQKIAQQGDLVRSLKAKNPKMQEAKDAIAELLKLKKEYEIEFGEKYAISTANTEAASAKVVVEIAKEEGRRINGKEIGAEGKSGKLSTKAVEMTRTKLGIDIKKEGNAAEWLLMFFQANERYQIHCAYQMLNIIDDARYVAVTPDI</sequence>
<keyword evidence="9" id="KW-0648">Protein biosynthesis</keyword>
<evidence type="ECO:0000256" key="10">
    <source>
        <dbReference type="ARBA" id="ARBA00023146"/>
    </source>
</evidence>
<keyword evidence="7" id="KW-0067">ATP-binding</keyword>
<evidence type="ECO:0000313" key="16">
    <source>
        <dbReference type="WBParaSite" id="sdigi.contig112.g4585.t1"/>
    </source>
</evidence>
<accession>A0A915PK29</accession>
<evidence type="ECO:0000256" key="2">
    <source>
        <dbReference type="ARBA" id="ARBA00008927"/>
    </source>
</evidence>
<dbReference type="Gene3D" id="3.40.50.620">
    <property type="entry name" value="HUPs"/>
    <property type="match status" value="1"/>
</dbReference>
<dbReference type="GO" id="GO:0003723">
    <property type="term" value="F:RNA binding"/>
    <property type="evidence" value="ECO:0007669"/>
    <property type="project" value="UniProtKB-KW"/>
</dbReference>
<dbReference type="GO" id="GO:0005524">
    <property type="term" value="F:ATP binding"/>
    <property type="evidence" value="ECO:0007669"/>
    <property type="project" value="UniProtKB-KW"/>
</dbReference>
<dbReference type="InterPro" id="IPR020061">
    <property type="entry name" value="Glu_tRNA_lig_a-bdl"/>
</dbReference>
<dbReference type="InterPro" id="IPR000738">
    <property type="entry name" value="WHEP-TRS_dom"/>
</dbReference>
<evidence type="ECO:0000256" key="7">
    <source>
        <dbReference type="ARBA" id="ARBA00022840"/>
    </source>
</evidence>
<dbReference type="SUPFAM" id="SSF47060">
    <property type="entry name" value="S15/NS1 RNA-binding domain"/>
    <property type="match status" value="4"/>
</dbReference>
<feature type="compositionally biased region" description="Basic and acidic residues" evidence="13">
    <location>
        <begin position="189"/>
        <end position="201"/>
    </location>
</feature>
<dbReference type="SMART" id="SM00991">
    <property type="entry name" value="WHEP-TRS"/>
    <property type="match status" value="4"/>
</dbReference>
<dbReference type="EC" id="6.1.1.17" evidence="3"/>
<dbReference type="InterPro" id="IPR049437">
    <property type="entry name" value="tRNA-synt_1c_C2"/>
</dbReference>
<dbReference type="WBParaSite" id="sdigi.contig112.g4585.t1">
    <property type="protein sequence ID" value="sdigi.contig112.g4585.t1"/>
    <property type="gene ID" value="sdigi.contig112.g4585"/>
</dbReference>
<dbReference type="CDD" id="cd00807">
    <property type="entry name" value="GlnRS_core"/>
    <property type="match status" value="1"/>
</dbReference>
<dbReference type="GO" id="GO:0017102">
    <property type="term" value="C:methionyl glutamyl tRNA synthetase complex"/>
    <property type="evidence" value="ECO:0007669"/>
    <property type="project" value="TreeGrafter"/>
</dbReference>